<dbReference type="Proteomes" id="UP000028761">
    <property type="component" value="Chromosome 13"/>
</dbReference>
<reference evidence="2" key="3">
    <citation type="submission" date="2025-09" db="UniProtKB">
        <authorList>
            <consortium name="Ensembl"/>
        </authorList>
    </citation>
    <scope>IDENTIFICATION</scope>
</reference>
<accession>A0A096P0S8</accession>
<organism evidence="2 3">
    <name type="scientific">Papio anubis</name>
    <name type="common">Olive baboon</name>
    <dbReference type="NCBI Taxonomy" id="9555"/>
    <lineage>
        <taxon>Eukaryota</taxon>
        <taxon>Metazoa</taxon>
        <taxon>Chordata</taxon>
        <taxon>Craniata</taxon>
        <taxon>Vertebrata</taxon>
        <taxon>Euteleostomi</taxon>
        <taxon>Mammalia</taxon>
        <taxon>Eutheria</taxon>
        <taxon>Euarchontoglires</taxon>
        <taxon>Primates</taxon>
        <taxon>Haplorrhini</taxon>
        <taxon>Catarrhini</taxon>
        <taxon>Cercopithecidae</taxon>
        <taxon>Cercopithecinae</taxon>
        <taxon>Papio</taxon>
    </lineage>
</organism>
<proteinExistence type="predicted"/>
<gene>
    <name evidence="2" type="primary">AKNA</name>
</gene>
<dbReference type="GO" id="GO:0005813">
    <property type="term" value="C:centrosome"/>
    <property type="evidence" value="ECO:0007669"/>
    <property type="project" value="TreeGrafter"/>
</dbReference>
<dbReference type="PANTHER" id="PTHR21510:SF15">
    <property type="entry name" value="MICROTUBULE ORGANIZATION PROTEIN AKNA"/>
    <property type="match status" value="1"/>
</dbReference>
<dbReference type="GO" id="GO:0001837">
    <property type="term" value="P:epithelial to mesenchymal transition"/>
    <property type="evidence" value="ECO:0007669"/>
    <property type="project" value="TreeGrafter"/>
</dbReference>
<evidence type="ECO:0000313" key="3">
    <source>
        <dbReference type="Proteomes" id="UP000028761"/>
    </source>
</evidence>
<dbReference type="ExpressionAtlas" id="A0A096P0S8">
    <property type="expression patterns" value="baseline"/>
</dbReference>
<evidence type="ECO:0000256" key="1">
    <source>
        <dbReference type="SAM" id="MobiDB-lite"/>
    </source>
</evidence>
<dbReference type="Ensembl" id="ENSPANT00000027608.3">
    <property type="protein sequence ID" value="ENSPANP00000018953.2"/>
    <property type="gene ID" value="ENSPANG00000025784.4"/>
</dbReference>
<feature type="region of interest" description="Disordered" evidence="1">
    <location>
        <begin position="171"/>
        <end position="274"/>
    </location>
</feature>
<reference evidence="2 3" key="1">
    <citation type="submission" date="2012-03" db="EMBL/GenBank/DDBJ databases">
        <title>Whole Genome Assembly of Papio anubis.</title>
        <authorList>
            <person name="Liu Y.L."/>
            <person name="Abraham K.A."/>
            <person name="Akbar H.A."/>
            <person name="Ali S.A."/>
            <person name="Anosike U.A."/>
            <person name="Aqrawi P.A."/>
            <person name="Arias F.A."/>
            <person name="Attaway T.A."/>
            <person name="Awwad R.A."/>
            <person name="Babu C.B."/>
            <person name="Bandaranaike D.B."/>
            <person name="Battles P.B."/>
            <person name="Bell A.B."/>
            <person name="Beltran B.B."/>
            <person name="Berhane-Mersha D.B."/>
            <person name="Bess C.B."/>
            <person name="Bickham C.B."/>
            <person name="Bolden T.B."/>
            <person name="Carter K.C."/>
            <person name="Chau D.C."/>
            <person name="Chavez A.C."/>
            <person name="Clerc-Blankenburg K.C."/>
            <person name="Coyle M.C."/>
            <person name="Dao M.D."/>
            <person name="Davila M.L.D."/>
            <person name="Davy-Carroll L.D."/>
            <person name="Denson S.D."/>
            <person name="Dinh H.D."/>
            <person name="Fernandez S.F."/>
            <person name="Fernando P.F."/>
            <person name="Forbes L.F."/>
            <person name="Francis C.F."/>
            <person name="Francisco L.F."/>
            <person name="Fu Q.F."/>
            <person name="Garcia-Iii R.G."/>
            <person name="Garrett T.G."/>
            <person name="Gross S.G."/>
            <person name="Gubbala S.G."/>
            <person name="Hirani K.H."/>
            <person name="Hogues M.H."/>
            <person name="Hollins B.H."/>
            <person name="Jackson L.J."/>
            <person name="Javaid M.J."/>
            <person name="Jhangiani S.J."/>
            <person name="Johnson A.J."/>
            <person name="Johnson B.J."/>
            <person name="Jones J.J."/>
            <person name="Joshi V.J."/>
            <person name="Kalu J.K."/>
            <person name="Khan N.K."/>
            <person name="Korchina V.K."/>
            <person name="Kovar C.K."/>
            <person name="Lago L.L."/>
            <person name="Lara F.L."/>
            <person name="Le T.-K.L."/>
            <person name="Lee S.L."/>
            <person name="Legall-Iii F.L."/>
            <person name="Lemon S.L."/>
            <person name="Liu J.L."/>
            <person name="Liu Y.-S.L."/>
            <person name="Liyanage D.L."/>
            <person name="Lopez J.L."/>
            <person name="Lorensuhewa L.L."/>
            <person name="Mata R.M."/>
            <person name="Mathew T.M."/>
            <person name="Mercado C.M."/>
            <person name="Mercado I.M."/>
            <person name="Morales K.M."/>
            <person name="Morgan M.M."/>
            <person name="Munidasa M.M."/>
            <person name="Ngo D.N."/>
            <person name="Nguyen L.N."/>
            <person name="Nguyen T.N."/>
            <person name="Nguyen N.N."/>
            <person name="Obregon M.O."/>
            <person name="Okwuonu G.O."/>
            <person name="Ongeri F.O."/>
            <person name="Onwere C.O."/>
            <person name="Osifeso I.O."/>
            <person name="Parra A.P."/>
            <person name="Patil S.P."/>
            <person name="Perez A.P."/>
            <person name="Perez Y.P."/>
            <person name="Pham C.P."/>
            <person name="Pu L.-L.P."/>
            <person name="Puazo M.P."/>
            <person name="Quiroz J.Q."/>
            <person name="Rouhana J.R."/>
            <person name="Ruiz M.R."/>
            <person name="Ruiz S.-J.R."/>
            <person name="Saada N.S."/>
            <person name="Santibanez J.S."/>
            <person name="Scheel M.S."/>
            <person name="Schneider B.S."/>
            <person name="Simmons D.S."/>
            <person name="Sisson I.S."/>
            <person name="Tang L.-Y.T."/>
            <person name="Thornton R.T."/>
            <person name="Tisius J.T."/>
            <person name="Toledanes G.T."/>
            <person name="Trejos Z.T."/>
            <person name="Usmani K.U."/>
            <person name="Varghese R.V."/>
            <person name="Vattathil S.V."/>
            <person name="Vee V.V."/>
            <person name="Walker D.W."/>
            <person name="Weissenberger G.W."/>
            <person name="White C.W."/>
            <person name="Williams A.W."/>
            <person name="Woodworth J.W."/>
            <person name="Wright R.W."/>
            <person name="Zhu Y.Z."/>
            <person name="Han Y.H."/>
            <person name="Newsham I.N."/>
            <person name="Nazareth L.N."/>
            <person name="Worley K.W."/>
            <person name="Muzny D.M."/>
            <person name="Rogers J.R."/>
            <person name="Gibbs R.G."/>
        </authorList>
    </citation>
    <scope>NUCLEOTIDE SEQUENCE [LARGE SCALE GENOMIC DNA]</scope>
</reference>
<feature type="compositionally biased region" description="Basic and acidic residues" evidence="1">
    <location>
        <begin position="80"/>
        <end position="92"/>
    </location>
</feature>
<dbReference type="HOGENOM" id="CLU_005641_0_0_1"/>
<dbReference type="GO" id="GO:0021849">
    <property type="term" value="P:neuroblast division in subventricular zone"/>
    <property type="evidence" value="ECO:0007669"/>
    <property type="project" value="TreeGrafter"/>
</dbReference>
<protein>
    <submittedName>
        <fullName evidence="2">AT-hook transcription factor</fullName>
    </submittedName>
</protein>
<feature type="region of interest" description="Disordered" evidence="1">
    <location>
        <begin position="308"/>
        <end position="327"/>
    </location>
</feature>
<name>A0A096P0S8_PAPAN</name>
<reference evidence="2" key="2">
    <citation type="submission" date="2025-08" db="UniProtKB">
        <authorList>
            <consortium name="Ensembl"/>
        </authorList>
    </citation>
    <scope>IDENTIFICATION</scope>
</reference>
<feature type="region of interest" description="Disordered" evidence="1">
    <location>
        <begin position="1"/>
        <end position="20"/>
    </location>
</feature>
<dbReference type="PANTHER" id="PTHR21510">
    <property type="entry name" value="AKNA DOMAIN-CONTAINING PROTEIN"/>
    <property type="match status" value="1"/>
</dbReference>
<keyword evidence="3" id="KW-1185">Reference proteome</keyword>
<dbReference type="AlphaFoldDB" id="A0A096P0S8"/>
<sequence length="384" mass="40699">MSAGGGTRRHSPTSLGATSQAIRELQEEVSRLRLRLEDSLHRPPQGSPTCPASVFDRPARTRGRPADSPATWGSHYGSKSTERLPGEPRGEEQIVPAGRQRARSSSVPREVPRLSLSSESELPSPPLFSEKNKTTKDSPQAARDGKRGVGSAGWPDRVTFRGQYTGHEYHVQSPKAVPKGNGTVSCPHCRPIRTQDVGGAATGDPLGPPPADTLQCPLCGRVGSPPEADGPGSATSGAEKATKRRKAPSTPSPKQRSKQAGSSPRPPPGLWYLATAPPAPAPPAFAYVSSVPIMPYPPAAVYYAPAGPTSAQPAAERPPIASPPPARRHRHSIQLDLGDLEELNKALSRAVQAAESVRSTTRQMRSSLSADLRQAHSLRGSCLF</sequence>
<feature type="compositionally biased region" description="Low complexity" evidence="1">
    <location>
        <begin position="113"/>
        <end position="122"/>
    </location>
</feature>
<dbReference type="GeneTree" id="ENSGT00940000154254"/>
<evidence type="ECO:0000313" key="2">
    <source>
        <dbReference type="Ensembl" id="ENSPANP00000018953.2"/>
    </source>
</evidence>
<feature type="region of interest" description="Disordered" evidence="1">
    <location>
        <begin position="37"/>
        <end position="159"/>
    </location>
</feature>
<feature type="compositionally biased region" description="Polar residues" evidence="1">
    <location>
        <begin position="252"/>
        <end position="262"/>
    </location>
</feature>
<dbReference type="Bgee" id="ENSPANG00000025784">
    <property type="expression patterns" value="Expressed in thymus and 53 other cell types or tissues"/>
</dbReference>
<dbReference type="GO" id="GO:0060234">
    <property type="term" value="P:neuroblast delamination"/>
    <property type="evidence" value="ECO:0007669"/>
    <property type="project" value="TreeGrafter"/>
</dbReference>
<dbReference type="InterPro" id="IPR052655">
    <property type="entry name" value="AKNA_Centrosome-Trans_reg"/>
</dbReference>